<keyword evidence="3" id="KW-0808">Transferase</keyword>
<dbReference type="InterPro" id="IPR012341">
    <property type="entry name" value="6hp_glycosidase-like_sf"/>
</dbReference>
<keyword evidence="3" id="KW-0418">Kinase</keyword>
<dbReference type="InterPro" id="IPR000719">
    <property type="entry name" value="Prot_kinase_dom"/>
</dbReference>
<organism evidence="3 4">
    <name type="scientific">Plantactinospora mayteni</name>
    <dbReference type="NCBI Taxonomy" id="566021"/>
    <lineage>
        <taxon>Bacteria</taxon>
        <taxon>Bacillati</taxon>
        <taxon>Actinomycetota</taxon>
        <taxon>Actinomycetes</taxon>
        <taxon>Micromonosporales</taxon>
        <taxon>Micromonosporaceae</taxon>
        <taxon>Plantactinospora</taxon>
    </lineage>
</organism>
<evidence type="ECO:0000259" key="2">
    <source>
        <dbReference type="PROSITE" id="PS50011"/>
    </source>
</evidence>
<evidence type="ECO:0000313" key="3">
    <source>
        <dbReference type="EMBL" id="GIG94935.1"/>
    </source>
</evidence>
<dbReference type="PROSITE" id="PS50011">
    <property type="entry name" value="PROTEIN_KINASE_DOM"/>
    <property type="match status" value="1"/>
</dbReference>
<feature type="domain" description="Protein kinase" evidence="2">
    <location>
        <begin position="227"/>
        <end position="495"/>
    </location>
</feature>
<dbReference type="Gene3D" id="1.10.510.10">
    <property type="entry name" value="Transferase(Phosphotransferase) domain 1"/>
    <property type="match status" value="1"/>
</dbReference>
<dbReference type="NCBIfam" id="NF038151">
    <property type="entry name" value="lanthi_synth_III"/>
    <property type="match status" value="1"/>
</dbReference>
<keyword evidence="3" id="KW-0723">Serine/threonine-protein kinase</keyword>
<accession>A0ABQ4EJR0</accession>
<sequence>MDERYDAYCAVDPLFYDSLSTTSATTAAGFAAADRPVPAGWQREPSDDWLVYGPEDGKLPQQGWKIHVSACLDNADRILDGVFDYCVPRGMSFKFLRGPRMLLMRNSKYARRGSSGKFVTIYPRDEAELELACKELAERLAGEAGPYILSDLRYGAGPVYVRYGGFAARYCVGADGQVVPAVEDGTGTLVPDRRDPVFHVPDWVALPEFLGPHLAARNATTTTELPYRIERVIHFSNGGGLYVGRVTRTDTQVVLKEARPYAGLDATGTDAITRLHREAEMLRRLADVPGITRVHDEFVLGDHHFLALEFVEGRALNKLVVERYPLVDADATPAELADYTDWALRIHAQVRRTVQAIAAHGIVYGDLHLFNIMVGPDDRVTLVDFEVAAPVAEASRPALRNQAFAAPRDRTGLAVDRYALACLRLALFLPLTQVVRLAPAKAAHLADVVAAHFPVPRDFLDAAVAEITGTATRPANQPAGRSDTPAARTGAEPGVQPDGASAAWPEGSARAGAGQPVPGADDFAAGRSAWPRLRDRIVGAILASATPERDDRLFPGDIEQFRTGGLNLGYGAAGVLHALHATGAGRYPDHEDWLVKRALHPASGTRCGFYDGLHGVAYALEHLGRRQDALDVLDICLGEPWEELGEDLVSGLSGIALNLAELAGRTGEPTLRQAAWRAAELVADRSTDGAGALAGGVSAGSTGAGAQISGGQHPYAGLTRGRTGPALMFLRLYELTGDTELLDRAGDALRHDLRRCVLRPDGALEVDEGWRTMPYLAHGSVGIGLVLDQYLRHRPDPELADSAEALRRAARAPFYAQSGLFAGRAGIIAYLAARTADGSHPSREQRTVDREDDRAELDRQVGRLAWHALPYQGFLAFPGEQLLRLSTDLATGSAGVLLATAMARHDEPVTLPFLAPLTGATRLPSLPRGAHRTDI</sequence>
<dbReference type="SMART" id="SM01260">
    <property type="entry name" value="LANC_like"/>
    <property type="match status" value="1"/>
</dbReference>
<evidence type="ECO:0000256" key="1">
    <source>
        <dbReference type="SAM" id="MobiDB-lite"/>
    </source>
</evidence>
<dbReference type="RefSeq" id="WP_203856570.1">
    <property type="nucleotide sequence ID" value="NZ_BAAAZQ010000016.1"/>
</dbReference>
<dbReference type="Proteomes" id="UP000621500">
    <property type="component" value="Unassembled WGS sequence"/>
</dbReference>
<dbReference type="Gene3D" id="3.30.200.20">
    <property type="entry name" value="Phosphorylase Kinase, domain 1"/>
    <property type="match status" value="1"/>
</dbReference>
<protein>
    <submittedName>
        <fullName evidence="3">Serine/threonine protein kinase</fullName>
    </submittedName>
</protein>
<dbReference type="SMART" id="SM00220">
    <property type="entry name" value="S_TKc"/>
    <property type="match status" value="1"/>
</dbReference>
<dbReference type="InterPro" id="IPR011009">
    <property type="entry name" value="Kinase-like_dom_sf"/>
</dbReference>
<name>A0ABQ4EJR0_9ACTN</name>
<keyword evidence="4" id="KW-1185">Reference proteome</keyword>
<evidence type="ECO:0000313" key="4">
    <source>
        <dbReference type="Proteomes" id="UP000621500"/>
    </source>
</evidence>
<proteinExistence type="predicted"/>
<dbReference type="GO" id="GO:0004674">
    <property type="term" value="F:protein serine/threonine kinase activity"/>
    <property type="evidence" value="ECO:0007669"/>
    <property type="project" value="UniProtKB-KW"/>
</dbReference>
<dbReference type="InterPro" id="IPR053524">
    <property type="entry name" value="Aerial_hyphae_peptide-synth"/>
</dbReference>
<dbReference type="Gene3D" id="1.50.10.10">
    <property type="match status" value="1"/>
</dbReference>
<dbReference type="InterPro" id="IPR058053">
    <property type="entry name" value="RamC_C"/>
</dbReference>
<reference evidence="3 4" key="1">
    <citation type="submission" date="2021-01" db="EMBL/GenBank/DDBJ databases">
        <title>Whole genome shotgun sequence of Plantactinospora mayteni NBRC 109088.</title>
        <authorList>
            <person name="Komaki H."/>
            <person name="Tamura T."/>
        </authorList>
    </citation>
    <scope>NUCLEOTIDE SEQUENCE [LARGE SCALE GENOMIC DNA]</scope>
    <source>
        <strain evidence="3 4">NBRC 109088</strain>
    </source>
</reference>
<dbReference type="SUPFAM" id="SSF56112">
    <property type="entry name" value="Protein kinase-like (PK-like)"/>
    <property type="match status" value="1"/>
</dbReference>
<dbReference type="InterPro" id="IPR007822">
    <property type="entry name" value="LANC-like"/>
</dbReference>
<dbReference type="Pfam" id="PF25816">
    <property type="entry name" value="RamC_N"/>
    <property type="match status" value="1"/>
</dbReference>
<feature type="region of interest" description="Disordered" evidence="1">
    <location>
        <begin position="470"/>
        <end position="518"/>
    </location>
</feature>
<dbReference type="Pfam" id="PF00069">
    <property type="entry name" value="Pkinase"/>
    <property type="match status" value="1"/>
</dbReference>
<gene>
    <name evidence="3" type="ORF">Pma05_15080</name>
</gene>
<comment type="caution">
    <text evidence="3">The sequence shown here is derived from an EMBL/GenBank/DDBJ whole genome shotgun (WGS) entry which is preliminary data.</text>
</comment>
<dbReference type="EMBL" id="BONX01000008">
    <property type="protein sequence ID" value="GIG94935.1"/>
    <property type="molecule type" value="Genomic_DNA"/>
</dbReference>
<dbReference type="CDD" id="cd04791">
    <property type="entry name" value="LanC_SerThrkinase"/>
    <property type="match status" value="1"/>
</dbReference>
<dbReference type="InterPro" id="IPR057929">
    <property type="entry name" value="RamC_N"/>
</dbReference>
<dbReference type="SUPFAM" id="SSF158745">
    <property type="entry name" value="LanC-like"/>
    <property type="match status" value="1"/>
</dbReference>